<dbReference type="Pfam" id="PF21810">
    <property type="entry name" value="DUF6880"/>
    <property type="match status" value="2"/>
</dbReference>
<dbReference type="EMBL" id="JAGSGD010000001">
    <property type="protein sequence ID" value="MBR7619472.1"/>
    <property type="molecule type" value="Genomic_DNA"/>
</dbReference>
<comment type="caution">
    <text evidence="1">The sequence shown here is derived from an EMBL/GenBank/DDBJ whole genome shotgun (WGS) entry which is preliminary data.</text>
</comment>
<protein>
    <submittedName>
        <fullName evidence="1">Uncharacterized protein</fullName>
    </submittedName>
</protein>
<accession>A0A941HWP7</accession>
<keyword evidence="2" id="KW-1185">Reference proteome</keyword>
<dbReference type="Proteomes" id="UP000622580">
    <property type="component" value="Unassembled WGS sequence"/>
</dbReference>
<name>A0A941HWP7_9CAUL</name>
<proteinExistence type="predicted"/>
<dbReference type="InterPro" id="IPR049245">
    <property type="entry name" value="DUF6880"/>
</dbReference>
<dbReference type="AlphaFoldDB" id="A0A941HWP7"/>
<reference evidence="1" key="1">
    <citation type="submission" date="2021-04" db="EMBL/GenBank/DDBJ databases">
        <title>Draft genome assembly of strain Phenylobacterium sp. 20VBR1 using MiniION and Illumina platforms.</title>
        <authorList>
            <person name="Thomas F.A."/>
            <person name="Krishnan K.P."/>
            <person name="Sinha R.K."/>
        </authorList>
    </citation>
    <scope>NUCLEOTIDE SEQUENCE</scope>
    <source>
        <strain evidence="1">20VBR1</strain>
    </source>
</reference>
<gene>
    <name evidence="1" type="ORF">JKL49_08740</name>
</gene>
<evidence type="ECO:0000313" key="1">
    <source>
        <dbReference type="EMBL" id="MBR7619472.1"/>
    </source>
</evidence>
<evidence type="ECO:0000313" key="2">
    <source>
        <dbReference type="Proteomes" id="UP000622580"/>
    </source>
</evidence>
<dbReference type="RefSeq" id="WP_215339824.1">
    <property type="nucleotide sequence ID" value="NZ_JAGSGD010000001.1"/>
</dbReference>
<sequence>MKRPGSRKTVTAANLADLGAARLAEILVEVAEAQPTIKRRLRMELAGEVGPEDLATEIGKRLAAIETRRSRVHWRKYKEFVRDLSLQRAMITGKMAQQKPALALEFLWRFLDMAEGVLRLTKDEKGEVEAVFLGAVEDLGPIAVAAKGSTTALADRAFQALETDEDEIFVRLVEILLPALDAEGIARLRLLLEAAIARRGRPKPALRAAVQALADAQGDVDGFIATITASEALQPWTGAQIASRLTAAGRPADALAALKRSAPPAFADLARSQARVVASAPSLKAWEDAYLDALEADGQTEAAQAVRWTAFEQRLSADRLRAYLKRLPDFDDVVAEDRALAFVAGFKSFPAALRFFLAWPALSQASALVLARSHEIDGDDYDGLEAAALALEGRYPLAASLLYRAMIGRTLRFNRRDRFADAERWIADLATLAPQIAEFGEFESHSDFVGRVGHHPQA</sequence>
<organism evidence="1 2">
    <name type="scientific">Phenylobacterium glaciei</name>
    <dbReference type="NCBI Taxonomy" id="2803784"/>
    <lineage>
        <taxon>Bacteria</taxon>
        <taxon>Pseudomonadati</taxon>
        <taxon>Pseudomonadota</taxon>
        <taxon>Alphaproteobacteria</taxon>
        <taxon>Caulobacterales</taxon>
        <taxon>Caulobacteraceae</taxon>
        <taxon>Phenylobacterium</taxon>
    </lineage>
</organism>